<keyword evidence="2" id="KW-1133">Transmembrane helix</keyword>
<accession>A0A101E536</accession>
<dbReference type="InterPro" id="IPR001932">
    <property type="entry name" value="PPM-type_phosphatase-like_dom"/>
</dbReference>
<organism evidence="4 5">
    <name type="scientific">Caldanaerobacter subterraneus</name>
    <dbReference type="NCBI Taxonomy" id="911092"/>
    <lineage>
        <taxon>Bacteria</taxon>
        <taxon>Bacillati</taxon>
        <taxon>Bacillota</taxon>
        <taxon>Clostridia</taxon>
        <taxon>Thermoanaerobacterales</taxon>
        <taxon>Thermoanaerobacteraceae</taxon>
        <taxon>Caldanaerobacter</taxon>
    </lineage>
</organism>
<evidence type="ECO:0000259" key="3">
    <source>
        <dbReference type="PROSITE" id="PS51746"/>
    </source>
</evidence>
<evidence type="ECO:0000313" key="5">
    <source>
        <dbReference type="Proteomes" id="UP000264445"/>
    </source>
</evidence>
<dbReference type="EMBL" id="DOLB01000163">
    <property type="protein sequence ID" value="HBT50290.1"/>
    <property type="molecule type" value="Genomic_DNA"/>
</dbReference>
<feature type="transmembrane region" description="Helical" evidence="2">
    <location>
        <begin position="179"/>
        <end position="199"/>
    </location>
</feature>
<gene>
    <name evidence="4" type="primary">spoIIE</name>
    <name evidence="4" type="ORF">DEA61_11050</name>
</gene>
<dbReference type="Proteomes" id="UP000264445">
    <property type="component" value="Unassembled WGS sequence"/>
</dbReference>
<dbReference type="InterPro" id="IPR036457">
    <property type="entry name" value="PPM-type-like_dom_sf"/>
</dbReference>
<keyword evidence="2" id="KW-0812">Transmembrane</keyword>
<comment type="caution">
    <text evidence="4">The sequence shown here is derived from an EMBL/GenBank/DDBJ whole genome shotgun (WGS) entry which is preliminary data.</text>
</comment>
<dbReference type="RefSeq" id="WP_278429553.1">
    <property type="nucleotide sequence ID" value="NZ_DOLB01000163.1"/>
</dbReference>
<feature type="domain" description="PPM-type phosphatase" evidence="3">
    <location>
        <begin position="571"/>
        <end position="779"/>
    </location>
</feature>
<feature type="transmembrane region" description="Helical" evidence="2">
    <location>
        <begin position="91"/>
        <end position="108"/>
    </location>
</feature>
<reference evidence="4 5" key="1">
    <citation type="journal article" date="2018" name="Nat. Biotechnol.">
        <title>A standardized bacterial taxonomy based on genome phylogeny substantially revises the tree of life.</title>
        <authorList>
            <person name="Parks D.H."/>
            <person name="Chuvochina M."/>
            <person name="Waite D.W."/>
            <person name="Rinke C."/>
            <person name="Skarshewski A."/>
            <person name="Chaumeil P.A."/>
            <person name="Hugenholtz P."/>
        </authorList>
    </citation>
    <scope>NUCLEOTIDE SEQUENCE [LARGE SCALE GENOMIC DNA]</scope>
    <source>
        <strain evidence="4">UBA12544</strain>
    </source>
</reference>
<feature type="transmembrane region" description="Helical" evidence="2">
    <location>
        <begin position="146"/>
        <end position="167"/>
    </location>
</feature>
<dbReference type="SMART" id="SM00331">
    <property type="entry name" value="PP2C_SIG"/>
    <property type="match status" value="1"/>
</dbReference>
<dbReference type="Pfam" id="PF19732">
    <property type="entry name" value="SpoIIE_N"/>
    <property type="match status" value="1"/>
</dbReference>
<dbReference type="SUPFAM" id="SSF81606">
    <property type="entry name" value="PP2C-like"/>
    <property type="match status" value="1"/>
</dbReference>
<dbReference type="InterPro" id="IPR052016">
    <property type="entry name" value="Bact_Sigma-Reg"/>
</dbReference>
<feature type="transmembrane region" description="Helical" evidence="2">
    <location>
        <begin position="265"/>
        <end position="283"/>
    </location>
</feature>
<keyword evidence="1" id="KW-0378">Hydrolase</keyword>
<dbReference type="InterPro" id="IPR014221">
    <property type="entry name" value="SpoII_E"/>
</dbReference>
<feature type="transmembrane region" description="Helical" evidence="2">
    <location>
        <begin position="33"/>
        <end position="62"/>
    </location>
</feature>
<evidence type="ECO:0000256" key="2">
    <source>
        <dbReference type="SAM" id="Phobius"/>
    </source>
</evidence>
<dbReference type="SMART" id="SM00332">
    <property type="entry name" value="PP2Cc"/>
    <property type="match status" value="1"/>
</dbReference>
<dbReference type="GO" id="GO:0004722">
    <property type="term" value="F:protein serine/threonine phosphatase activity"/>
    <property type="evidence" value="ECO:0007669"/>
    <property type="project" value="InterPro"/>
</dbReference>
<dbReference type="PROSITE" id="PS51746">
    <property type="entry name" value="PPM_2"/>
    <property type="match status" value="1"/>
</dbReference>
<protein>
    <submittedName>
        <fullName evidence="4">Stage II sporulation protein E</fullName>
    </submittedName>
</protein>
<sequence>MQSANVFPYKKTLKGKLSENVDKGFYKNVLNSVLFLIFAFILGRASISYVLFPFGIAFFAALVAYKKKYFFVGLGVWLALLTVPGVNSAKYLLSMAIIFLLELFLRVRPTNALKASFITLFSLFASGLIFSYSYNFLYFDVFLSSYEAVIAMLLVFIFNHSLSFIVNRSTRKVISNEELVSLGIFTAVFILGLHNLSIWKFSLNSIAIAFAVLFISYLGGSGAGSAIGTTIGVLNVLAYAEAPSIVGVLAFGGLLGGSFRKLHRIGTIAGFVIGAAIVAFYTGFKVGNSLNPYGIGLAALLFAAFPKKYIQEAEKLIKGNKNLNDRDYSRKLKEIIAAKLKEYSGVFEELSKTFKQSNEKILDHKDISYLFEEIANKTCSQCVMYKNCWDRDFYSTYKSMFELVEHLEKGKDINDNRLYRKCIRFSELMSTTKYYLGIYKISMQWRERLKDAKGLIAAQLKGVADAISDIAKEVNMNISFKDELEQVILLELDKNGIQVEDVLVYETDGGSTSVKVYREEGYLSKDLEKKIASVISEVMGERYERKDRLYGIDSKGRCVLSFAKAESLQVITGVSKVSKAKNRISGDTYSFMDLNNGKYVVALSDGMGVGYKAAAESTTAISLLEKFIEAGFDRELVIQTLNSILALRSAEEMFSTVDIMFLDKFTGKAEFIKIGACASYVKRGTSVEVIKSSSLPIGILEDIEADLHEKKLKEGDFVILVTDGVLECFEGEKEMELLRVISEADFISPQEMADYIMKKSLERCENTPKDDMTVIVAKIWKKIYV</sequence>
<evidence type="ECO:0000256" key="1">
    <source>
        <dbReference type="ARBA" id="ARBA00022801"/>
    </source>
</evidence>
<dbReference type="AlphaFoldDB" id="A0A101E536"/>
<dbReference type="CDD" id="cd06174">
    <property type="entry name" value="MFS"/>
    <property type="match status" value="1"/>
</dbReference>
<feature type="transmembrane region" description="Helical" evidence="2">
    <location>
        <begin position="290"/>
        <end position="306"/>
    </location>
</feature>
<name>A0A101E536_9THEO</name>
<dbReference type="PANTHER" id="PTHR43156">
    <property type="entry name" value="STAGE II SPORULATION PROTEIN E-RELATED"/>
    <property type="match status" value="1"/>
</dbReference>
<dbReference type="PANTHER" id="PTHR43156:SF2">
    <property type="entry name" value="STAGE II SPORULATION PROTEIN E"/>
    <property type="match status" value="1"/>
</dbReference>
<feature type="transmembrane region" description="Helical" evidence="2">
    <location>
        <begin position="205"/>
        <end position="224"/>
    </location>
</feature>
<dbReference type="NCBIfam" id="TIGR02865">
    <property type="entry name" value="spore_II_E"/>
    <property type="match status" value="1"/>
</dbReference>
<proteinExistence type="predicted"/>
<dbReference type="Gene3D" id="3.60.40.10">
    <property type="entry name" value="PPM-type phosphatase domain"/>
    <property type="match status" value="1"/>
</dbReference>
<keyword evidence="2" id="KW-0472">Membrane</keyword>
<dbReference type="InterPro" id="IPR045768">
    <property type="entry name" value="SpoIIE_N"/>
</dbReference>
<dbReference type="Pfam" id="PF07228">
    <property type="entry name" value="SpoIIE"/>
    <property type="match status" value="1"/>
</dbReference>
<feature type="transmembrane region" description="Helical" evidence="2">
    <location>
        <begin position="236"/>
        <end position="259"/>
    </location>
</feature>
<feature type="transmembrane region" description="Helical" evidence="2">
    <location>
        <begin position="69"/>
        <end position="85"/>
    </location>
</feature>
<feature type="transmembrane region" description="Helical" evidence="2">
    <location>
        <begin position="115"/>
        <end position="134"/>
    </location>
</feature>
<evidence type="ECO:0000313" key="4">
    <source>
        <dbReference type="EMBL" id="HBT50290.1"/>
    </source>
</evidence>